<dbReference type="Pfam" id="PF25210">
    <property type="entry name" value="Kelch_FKB95"/>
    <property type="match status" value="1"/>
</dbReference>
<gene>
    <name evidence="3" type="ORF">MERR_LOCUS161</name>
</gene>
<comment type="caution">
    <text evidence="3">The sequence shown here is derived from an EMBL/GenBank/DDBJ whole genome shotgun (WGS) entry which is preliminary data.</text>
</comment>
<dbReference type="OrthoDB" id="1032823at2759"/>
<dbReference type="PANTHER" id="PTHR24414:SF184">
    <property type="entry name" value="GALACTOSE OXIDASE_KELCH REPEAT SUPERFAMILY PROTEIN"/>
    <property type="match status" value="1"/>
</dbReference>
<dbReference type="SUPFAM" id="SSF117281">
    <property type="entry name" value="Kelch motif"/>
    <property type="match status" value="1"/>
</dbReference>
<dbReference type="InterPro" id="IPR057499">
    <property type="entry name" value="Kelch_FKB95"/>
</dbReference>
<name>A0A6D2HE59_9BRAS</name>
<dbReference type="InterPro" id="IPR050354">
    <property type="entry name" value="F-box/kelch-repeat_ARATH"/>
</dbReference>
<dbReference type="Proteomes" id="UP000467841">
    <property type="component" value="Unassembled WGS sequence"/>
</dbReference>
<evidence type="ECO:0000259" key="1">
    <source>
        <dbReference type="Pfam" id="PF00646"/>
    </source>
</evidence>
<protein>
    <submittedName>
        <fullName evidence="3">Uncharacterized protein</fullName>
    </submittedName>
</protein>
<sequence>MAFPEKKRKKMEEPSSTLQILTQNPSLPDELLMTCVARTSRLDYPTLSLVSKSFGSLLASPELYKVRSMLGHTDLCLYVCFKSSYESRLFTLCRKPDQTLTLANKEKKKKTSSGYALVRVPLHHSPGDGSPVLVAVGSDIYNIGSESYYNEPSSSVSVMDCRFHTWHETTSKRVDRMLLSASVVDRKIYVAGSHKDSLEESFEVFDTETQVWETLPIPPEFPPRDLKDFKVLKSKSECFEGKFHVNTHDGVFCYNPKEGRWDKSAPRMSSLCFSEPCCEIGNVLYTFCDDGVLIWFDTKVRRWRNLKSLVGLPRLPPGVSGRMVDYGGNMVVLWDENLRSSGEKMIWCAEIALERCENCKIWGKVEWFDHVLTVPMGYSFGNVVVATV</sequence>
<dbReference type="CDD" id="cd22152">
    <property type="entry name" value="F-box_AtAFR-like"/>
    <property type="match status" value="1"/>
</dbReference>
<feature type="domain" description="F-box" evidence="1">
    <location>
        <begin position="26"/>
        <end position="65"/>
    </location>
</feature>
<feature type="domain" description="FKB95-like N-terminal Kelch" evidence="2">
    <location>
        <begin position="89"/>
        <end position="372"/>
    </location>
</feature>
<keyword evidence="4" id="KW-1185">Reference proteome</keyword>
<dbReference type="PANTHER" id="PTHR24414">
    <property type="entry name" value="F-BOX/KELCH-REPEAT PROTEIN SKIP4"/>
    <property type="match status" value="1"/>
</dbReference>
<dbReference type="Gene3D" id="2.120.10.80">
    <property type="entry name" value="Kelch-type beta propeller"/>
    <property type="match status" value="1"/>
</dbReference>
<dbReference type="InterPro" id="IPR015915">
    <property type="entry name" value="Kelch-typ_b-propeller"/>
</dbReference>
<accession>A0A6D2HE59</accession>
<dbReference type="Pfam" id="PF00646">
    <property type="entry name" value="F-box"/>
    <property type="match status" value="1"/>
</dbReference>
<proteinExistence type="predicted"/>
<dbReference type="InterPro" id="IPR001810">
    <property type="entry name" value="F-box_dom"/>
</dbReference>
<evidence type="ECO:0000259" key="2">
    <source>
        <dbReference type="Pfam" id="PF25210"/>
    </source>
</evidence>
<dbReference type="AlphaFoldDB" id="A0A6D2HE59"/>
<evidence type="ECO:0000313" key="4">
    <source>
        <dbReference type="Proteomes" id="UP000467841"/>
    </source>
</evidence>
<evidence type="ECO:0000313" key="3">
    <source>
        <dbReference type="EMBL" id="CAA7012927.1"/>
    </source>
</evidence>
<reference evidence="3" key="1">
    <citation type="submission" date="2020-01" db="EMBL/GenBank/DDBJ databases">
        <authorList>
            <person name="Mishra B."/>
        </authorList>
    </citation>
    <scope>NUCLEOTIDE SEQUENCE [LARGE SCALE GENOMIC DNA]</scope>
</reference>
<organism evidence="3 4">
    <name type="scientific">Microthlaspi erraticum</name>
    <dbReference type="NCBI Taxonomy" id="1685480"/>
    <lineage>
        <taxon>Eukaryota</taxon>
        <taxon>Viridiplantae</taxon>
        <taxon>Streptophyta</taxon>
        <taxon>Embryophyta</taxon>
        <taxon>Tracheophyta</taxon>
        <taxon>Spermatophyta</taxon>
        <taxon>Magnoliopsida</taxon>
        <taxon>eudicotyledons</taxon>
        <taxon>Gunneridae</taxon>
        <taxon>Pentapetalae</taxon>
        <taxon>rosids</taxon>
        <taxon>malvids</taxon>
        <taxon>Brassicales</taxon>
        <taxon>Brassicaceae</taxon>
        <taxon>Coluteocarpeae</taxon>
        <taxon>Microthlaspi</taxon>
    </lineage>
</organism>
<dbReference type="EMBL" id="CACVBM020000011">
    <property type="protein sequence ID" value="CAA7012927.1"/>
    <property type="molecule type" value="Genomic_DNA"/>
</dbReference>